<dbReference type="InterPro" id="IPR014016">
    <property type="entry name" value="UvrD-like_ATP-bd"/>
</dbReference>
<dbReference type="EC" id="3.1.-.-" evidence="13"/>
<sequence>MAKITLTPAQEQAVYDSGKNILVAASAGSGKTRVLVQRVIEKIKSGISLNDLLVVTFTDAAAREMKERIQAELRQELKLTNDQNQKRYYQEQLLALNVANISTIDSFCSYLIKRYYYVIDLDPNFRMITDSMEQQLLREKVWEEVRESYYAQNDQEFEALTLNFASDRDDEALTEIVFKTFNYSRVQPDENAWLEQLSSVYAVSEESLTKTPLFTENILPILKNELLLAQENLQQAYQQAFSYGFDKVAAKIEKDLELITACRNQLGGSWDGIRQALQVKFVTLSGYPKKADLTPEDEIVKKQINGLVAGVKDQLKKLSESWFLLDEEQIKTTLQAAHPIVQKLSEVVQNFARAYANEKQQRHMLDFNDLERLSLEILTTNNDQAQQIQQVLQDNYQEIMIDEYQDTNALQEAILMALAKKNPGNVFMVGDVKQSIYGFRLADPTLFLGKYQKYAEPDQPDERIILAENFRSVQNVTEFTNLIFSQIMNSQVGEMVYDEVARLAFGAKYYPEETQQPTEVLIYLDNKAERTTDNTLPGDFKEPFNANFSVQSKIEGQVLTVAQRIKQMIANQEMIYDREQKIMRPIEYRDIVILVAAKKNNLLLTDKFQQFGIPLDVNDTDNYFQTTELQMMVSYLKIIDNPYQDIPLVAVLRSPIVGLKENELAYLRINDQMGDYYQALQAFVNEYQENKASVLAQKLYPKITNFLAELDRFRTIARQNKLATLIWEIYNQTGLLDYVGGMPGGKQRQANLHALYERATVYEKTSFKGLFQFVKFIANLEGKEDLSAAKINAQNNAVQVMTIHGSKGLEFPVVFLLDTTSGFNKQDLKGPLVLDNKYGVGINLLNLQQRIKRKTLLYDVILERTRQKNAAEEMRKLYVALTRAEQRLLIVGAYDSQEAMLAEWEKSANDQTLVYNASLRKNAKNLMSWIGMSLIRSSQFDQSGIQRTSDYYQPAYLKENQADFKVVLSTPDTLATLETKQPLDIQTWLKEQKEKIKNLVKSQSETTEKLSAEAKNYVDRMLHAQYPQAALTKTTAYQAVSEISQLMTDPDITQLPQIELQYQADQLQAVNRYVKEDLGLPKFMTTTTTVSAAQVGSAMHLLFQKVPLNQPITLDVVQDLLTSEVHKGFITSEVAQKVDCQAVVDFFASDFGREIQAHADHVYREVPFSLLYPAHKLFAGVSAQQTAPILVHGVIDGYLVLDDKVILFDYKTNYVRDDQFQTKEESIQQLKERYQGQLDLYAIALERILKREITHKYLYLVEVGALVELN</sequence>
<keyword evidence="3 13" id="KW-0227">DNA damage</keyword>
<comment type="cofactor">
    <cofactor evidence="13">
        <name>Mg(2+)</name>
        <dbReference type="ChEBI" id="CHEBI:18420"/>
    </cofactor>
</comment>
<evidence type="ECO:0000256" key="13">
    <source>
        <dbReference type="HAMAP-Rule" id="MF_01451"/>
    </source>
</evidence>
<evidence type="ECO:0000256" key="8">
    <source>
        <dbReference type="ARBA" id="ARBA00023125"/>
    </source>
</evidence>
<dbReference type="HAMAP" id="MF_01451">
    <property type="entry name" value="AddA"/>
    <property type="match status" value="1"/>
</dbReference>
<dbReference type="PANTHER" id="PTHR11070:SF48">
    <property type="entry name" value="ATP-DEPENDENT HELICASE_NUCLEASE SUBUNIT A"/>
    <property type="match status" value="1"/>
</dbReference>
<organism evidence="17 18">
    <name type="scientific">Ligilactobacillus ceti DSM 22408</name>
    <dbReference type="NCBI Taxonomy" id="1122146"/>
    <lineage>
        <taxon>Bacteria</taxon>
        <taxon>Bacillati</taxon>
        <taxon>Bacillota</taxon>
        <taxon>Bacilli</taxon>
        <taxon>Lactobacillales</taxon>
        <taxon>Lactobacillaceae</taxon>
        <taxon>Ligilactobacillus</taxon>
    </lineage>
</organism>
<keyword evidence="18" id="KW-1185">Reference proteome</keyword>
<keyword evidence="8 13" id="KW-0238">DNA-binding</keyword>
<feature type="binding site" evidence="14">
    <location>
        <begin position="25"/>
        <end position="32"/>
    </location>
    <ligand>
        <name>ATP</name>
        <dbReference type="ChEBI" id="CHEBI:30616"/>
    </ligand>
</feature>
<evidence type="ECO:0000256" key="4">
    <source>
        <dbReference type="ARBA" id="ARBA00022801"/>
    </source>
</evidence>
<evidence type="ECO:0000259" key="15">
    <source>
        <dbReference type="PROSITE" id="PS51198"/>
    </source>
</evidence>
<dbReference type="PATRIC" id="fig|1122146.4.peg.80"/>
<dbReference type="GO" id="GO:0000724">
    <property type="term" value="P:double-strand break repair via homologous recombination"/>
    <property type="evidence" value="ECO:0007669"/>
    <property type="project" value="UniProtKB-UniRule"/>
</dbReference>
<keyword evidence="4 13" id="KW-0378">Hydrolase</keyword>
<dbReference type="InterPro" id="IPR027417">
    <property type="entry name" value="P-loop_NTPase"/>
</dbReference>
<dbReference type="InterPro" id="IPR014152">
    <property type="entry name" value="AddA"/>
</dbReference>
<dbReference type="InterPro" id="IPR000212">
    <property type="entry name" value="DNA_helicase_UvrD/REP"/>
</dbReference>
<comment type="function">
    <text evidence="13">The heterodimer acts as both an ATP-dependent DNA helicase and an ATP-dependent, dual-direction single-stranded exonuclease. Recognizes the chi site generating a DNA molecule suitable for the initiation of homologous recombination. The AddA nuclease domain is required for chi fragment generation; this subunit has the helicase and 3' -&gt; 5' nuclease activities.</text>
</comment>
<comment type="catalytic activity">
    <reaction evidence="11 13">
        <text>Couples ATP hydrolysis with the unwinding of duplex DNA by translocating in the 3'-5' direction.</text>
        <dbReference type="EC" id="5.6.2.4"/>
    </reaction>
</comment>
<feature type="domain" description="UvrD-like helicase ATP-binding" evidence="15">
    <location>
        <begin position="4"/>
        <end position="473"/>
    </location>
</feature>
<comment type="similarity">
    <text evidence="13">Belongs to the helicase family. AddA subfamily.</text>
</comment>
<dbReference type="OrthoDB" id="9810135at2"/>
<evidence type="ECO:0000259" key="16">
    <source>
        <dbReference type="PROSITE" id="PS51217"/>
    </source>
</evidence>
<dbReference type="InterPro" id="IPR011335">
    <property type="entry name" value="Restrct_endonuc-II-like"/>
</dbReference>
<comment type="caution">
    <text evidence="17">The sequence shown here is derived from an EMBL/GenBank/DDBJ whole genome shotgun (WGS) entry which is preliminary data.</text>
</comment>
<comment type="catalytic activity">
    <reaction evidence="12 13">
        <text>ATP + H2O = ADP + phosphate + H(+)</text>
        <dbReference type="Rhea" id="RHEA:13065"/>
        <dbReference type="ChEBI" id="CHEBI:15377"/>
        <dbReference type="ChEBI" id="CHEBI:15378"/>
        <dbReference type="ChEBI" id="CHEBI:30616"/>
        <dbReference type="ChEBI" id="CHEBI:43474"/>
        <dbReference type="ChEBI" id="CHEBI:456216"/>
        <dbReference type="EC" id="5.6.2.4"/>
    </reaction>
</comment>
<keyword evidence="2 13" id="KW-0547">Nucleotide-binding</keyword>
<evidence type="ECO:0000256" key="14">
    <source>
        <dbReference type="PROSITE-ProRule" id="PRU00560"/>
    </source>
</evidence>
<reference evidence="17 18" key="1">
    <citation type="journal article" date="2015" name="Genome Announc.">
        <title>Expanding the biotechnology potential of lactobacilli through comparative genomics of 213 strains and associated genera.</title>
        <authorList>
            <person name="Sun Z."/>
            <person name="Harris H.M."/>
            <person name="McCann A."/>
            <person name="Guo C."/>
            <person name="Argimon S."/>
            <person name="Zhang W."/>
            <person name="Yang X."/>
            <person name="Jeffery I.B."/>
            <person name="Cooney J.C."/>
            <person name="Kagawa T.F."/>
            <person name="Liu W."/>
            <person name="Song Y."/>
            <person name="Salvetti E."/>
            <person name="Wrobel A."/>
            <person name="Rasinkangas P."/>
            <person name="Parkhill J."/>
            <person name="Rea M.C."/>
            <person name="O'Sullivan O."/>
            <person name="Ritari J."/>
            <person name="Douillard F.P."/>
            <person name="Paul Ross R."/>
            <person name="Yang R."/>
            <person name="Briner A.E."/>
            <person name="Felis G.E."/>
            <person name="de Vos W.M."/>
            <person name="Barrangou R."/>
            <person name="Klaenhammer T.R."/>
            <person name="Caufield P.W."/>
            <person name="Cui Y."/>
            <person name="Zhang H."/>
            <person name="O'Toole P.W."/>
        </authorList>
    </citation>
    <scope>NUCLEOTIDE SEQUENCE [LARGE SCALE GENOMIC DNA]</scope>
    <source>
        <strain evidence="17 18">DSM 22408</strain>
    </source>
</reference>
<evidence type="ECO:0000313" key="17">
    <source>
        <dbReference type="EMBL" id="KRN89361.1"/>
    </source>
</evidence>
<evidence type="ECO:0000256" key="12">
    <source>
        <dbReference type="ARBA" id="ARBA00048988"/>
    </source>
</evidence>
<comment type="subunit">
    <text evidence="13">Heterodimer of AddA and AddB/RexB.</text>
</comment>
<evidence type="ECO:0000256" key="6">
    <source>
        <dbReference type="ARBA" id="ARBA00022839"/>
    </source>
</evidence>
<dbReference type="GO" id="GO:0016887">
    <property type="term" value="F:ATP hydrolysis activity"/>
    <property type="evidence" value="ECO:0007669"/>
    <property type="project" value="RHEA"/>
</dbReference>
<dbReference type="PROSITE" id="PS51198">
    <property type="entry name" value="UVRD_HELICASE_ATP_BIND"/>
    <property type="match status" value="1"/>
</dbReference>
<dbReference type="Pfam" id="PF13361">
    <property type="entry name" value="UvrD_C"/>
    <property type="match status" value="1"/>
</dbReference>
<keyword evidence="6 13" id="KW-0269">Exonuclease</keyword>
<gene>
    <name evidence="13" type="primary">addA</name>
    <name evidence="17" type="ORF">IV53_GL000078</name>
</gene>
<feature type="domain" description="UvrD-like helicase C-terminal" evidence="16">
    <location>
        <begin position="511"/>
        <end position="808"/>
    </location>
</feature>
<dbReference type="GO" id="GO:0033202">
    <property type="term" value="C:DNA helicase complex"/>
    <property type="evidence" value="ECO:0007669"/>
    <property type="project" value="TreeGrafter"/>
</dbReference>
<dbReference type="InterPro" id="IPR038726">
    <property type="entry name" value="PDDEXK_AddAB-type"/>
</dbReference>
<protein>
    <recommendedName>
        <fullName evidence="13">ATP-dependent helicase/nuclease subunit A</fullName>
        <ecNumber evidence="13">3.1.-.-</ecNumber>
        <ecNumber evidence="13">5.6.2.4</ecNumber>
    </recommendedName>
    <alternativeName>
        <fullName evidence="13">ATP-dependent helicase/nuclease AddA</fullName>
    </alternativeName>
    <alternativeName>
        <fullName evidence="13">DNA 3'-5' helicase AddA</fullName>
    </alternativeName>
</protein>
<evidence type="ECO:0000256" key="2">
    <source>
        <dbReference type="ARBA" id="ARBA00022741"/>
    </source>
</evidence>
<dbReference type="PROSITE" id="PS51217">
    <property type="entry name" value="UVRD_HELICASE_CTER"/>
    <property type="match status" value="1"/>
</dbReference>
<dbReference type="SUPFAM" id="SSF52540">
    <property type="entry name" value="P-loop containing nucleoside triphosphate hydrolases"/>
    <property type="match status" value="1"/>
</dbReference>
<keyword evidence="9 13" id="KW-0234">DNA repair</keyword>
<dbReference type="GO" id="GO:0005829">
    <property type="term" value="C:cytosol"/>
    <property type="evidence" value="ECO:0007669"/>
    <property type="project" value="TreeGrafter"/>
</dbReference>
<dbReference type="GO" id="GO:0043138">
    <property type="term" value="F:3'-5' DNA helicase activity"/>
    <property type="evidence" value="ECO:0007669"/>
    <property type="project" value="UniProtKB-UniRule"/>
</dbReference>
<dbReference type="AlphaFoldDB" id="A0A0R2KJ51"/>
<dbReference type="InterPro" id="IPR014017">
    <property type="entry name" value="DNA_helicase_UvrD-like_C"/>
</dbReference>
<dbReference type="Pfam" id="PF00580">
    <property type="entry name" value="UvrD-helicase"/>
    <property type="match status" value="2"/>
</dbReference>
<dbReference type="Gene3D" id="3.90.320.10">
    <property type="match status" value="1"/>
</dbReference>
<evidence type="ECO:0000256" key="9">
    <source>
        <dbReference type="ARBA" id="ARBA00023204"/>
    </source>
</evidence>
<dbReference type="SUPFAM" id="SSF52980">
    <property type="entry name" value="Restriction endonuclease-like"/>
    <property type="match status" value="1"/>
</dbReference>
<evidence type="ECO:0000256" key="10">
    <source>
        <dbReference type="ARBA" id="ARBA00023235"/>
    </source>
</evidence>
<dbReference type="Proteomes" id="UP000051500">
    <property type="component" value="Unassembled WGS sequence"/>
</dbReference>
<dbReference type="GO" id="GO:0008408">
    <property type="term" value="F:3'-5' exonuclease activity"/>
    <property type="evidence" value="ECO:0007669"/>
    <property type="project" value="UniProtKB-UniRule"/>
</dbReference>
<dbReference type="RefSeq" id="WP_027106434.1">
    <property type="nucleotide sequence ID" value="NZ_AUHP01000012.1"/>
</dbReference>
<evidence type="ECO:0000256" key="3">
    <source>
        <dbReference type="ARBA" id="ARBA00022763"/>
    </source>
</evidence>
<keyword evidence="10 13" id="KW-0413">Isomerase</keyword>
<dbReference type="Gene3D" id="3.40.50.300">
    <property type="entry name" value="P-loop containing nucleotide triphosphate hydrolases"/>
    <property type="match status" value="4"/>
</dbReference>
<evidence type="ECO:0000256" key="5">
    <source>
        <dbReference type="ARBA" id="ARBA00022806"/>
    </source>
</evidence>
<dbReference type="EC" id="5.6.2.4" evidence="13"/>
<evidence type="ECO:0000256" key="11">
    <source>
        <dbReference type="ARBA" id="ARBA00034617"/>
    </source>
</evidence>
<evidence type="ECO:0000256" key="7">
    <source>
        <dbReference type="ARBA" id="ARBA00022840"/>
    </source>
</evidence>
<proteinExistence type="inferred from homology"/>
<evidence type="ECO:0000256" key="1">
    <source>
        <dbReference type="ARBA" id="ARBA00022722"/>
    </source>
</evidence>
<dbReference type="eggNOG" id="COG1074">
    <property type="taxonomic scope" value="Bacteria"/>
</dbReference>
<dbReference type="GO" id="GO:0003690">
    <property type="term" value="F:double-stranded DNA binding"/>
    <property type="evidence" value="ECO:0007669"/>
    <property type="project" value="UniProtKB-UniRule"/>
</dbReference>
<dbReference type="EMBL" id="JQBZ01000016">
    <property type="protein sequence ID" value="KRN89361.1"/>
    <property type="molecule type" value="Genomic_DNA"/>
</dbReference>
<dbReference type="NCBIfam" id="TIGR02785">
    <property type="entry name" value="addA_Gpos"/>
    <property type="match status" value="1"/>
</dbReference>
<dbReference type="Pfam" id="PF12705">
    <property type="entry name" value="PDDEXK_1"/>
    <property type="match status" value="1"/>
</dbReference>
<dbReference type="InterPro" id="IPR011604">
    <property type="entry name" value="PDDEXK-like_dom_sf"/>
</dbReference>
<evidence type="ECO:0000313" key="18">
    <source>
        <dbReference type="Proteomes" id="UP000051500"/>
    </source>
</evidence>
<keyword evidence="1 13" id="KW-0540">Nuclease</keyword>
<keyword evidence="5 13" id="KW-0347">Helicase</keyword>
<dbReference type="STRING" id="1122146.IV53_GL000078"/>
<keyword evidence="7 13" id="KW-0067">ATP-binding</keyword>
<dbReference type="GO" id="GO:0005524">
    <property type="term" value="F:ATP binding"/>
    <property type="evidence" value="ECO:0007669"/>
    <property type="project" value="UniProtKB-UniRule"/>
</dbReference>
<dbReference type="PANTHER" id="PTHR11070">
    <property type="entry name" value="UVRD / RECB / PCRA DNA HELICASE FAMILY MEMBER"/>
    <property type="match status" value="1"/>
</dbReference>
<name>A0A0R2KJ51_9LACO</name>
<accession>A0A0R2KJ51</accession>